<evidence type="ECO:0000256" key="1">
    <source>
        <dbReference type="ARBA" id="ARBA00022658"/>
    </source>
</evidence>
<dbReference type="PANTHER" id="PTHR23113:SF368">
    <property type="entry name" value="CELL DIVISION CONTROL PROTEIN 25"/>
    <property type="match status" value="1"/>
</dbReference>
<dbReference type="CDD" id="cd00155">
    <property type="entry name" value="RasGEF"/>
    <property type="match status" value="1"/>
</dbReference>
<protein>
    <submittedName>
        <fullName evidence="5">Ras-specific guanine nucleotide-releasing factor RalGPS2</fullName>
    </submittedName>
</protein>
<evidence type="ECO:0000256" key="3">
    <source>
        <dbReference type="SAM" id="MobiDB-lite"/>
    </source>
</evidence>
<feature type="region of interest" description="Disordered" evidence="3">
    <location>
        <begin position="1135"/>
        <end position="1175"/>
    </location>
</feature>
<dbReference type="InterPro" id="IPR036964">
    <property type="entry name" value="RASGEF_cat_dom_sf"/>
</dbReference>
<feature type="region of interest" description="Disordered" evidence="3">
    <location>
        <begin position="590"/>
        <end position="614"/>
    </location>
</feature>
<dbReference type="GO" id="GO:0005886">
    <property type="term" value="C:plasma membrane"/>
    <property type="evidence" value="ECO:0007669"/>
    <property type="project" value="TreeGrafter"/>
</dbReference>
<dbReference type="PANTHER" id="PTHR23113">
    <property type="entry name" value="GUANINE NUCLEOTIDE EXCHANGE FACTOR"/>
    <property type="match status" value="1"/>
</dbReference>
<dbReference type="SUPFAM" id="SSF48366">
    <property type="entry name" value="Ras GEF"/>
    <property type="match status" value="1"/>
</dbReference>
<feature type="region of interest" description="Disordered" evidence="3">
    <location>
        <begin position="646"/>
        <end position="676"/>
    </location>
</feature>
<keyword evidence="1 2" id="KW-0344">Guanine-nucleotide releasing factor</keyword>
<dbReference type="SMART" id="SM00147">
    <property type="entry name" value="RasGEF"/>
    <property type="match status" value="1"/>
</dbReference>
<feature type="compositionally biased region" description="Polar residues" evidence="3">
    <location>
        <begin position="653"/>
        <end position="676"/>
    </location>
</feature>
<feature type="compositionally biased region" description="Polar residues" evidence="3">
    <location>
        <begin position="1139"/>
        <end position="1148"/>
    </location>
</feature>
<reference evidence="5" key="1">
    <citation type="submission" date="2016-01" db="EMBL/GenBank/DDBJ databases">
        <title>Reference transcriptome for the parasite Schistocephalus solidus: insights into the molecular evolution of parasitism.</title>
        <authorList>
            <person name="Hebert F.O."/>
            <person name="Grambauer S."/>
            <person name="Barber I."/>
            <person name="Landry C.R."/>
            <person name="Aubin-Horth N."/>
        </authorList>
    </citation>
    <scope>NUCLEOTIDE SEQUENCE</scope>
</reference>
<dbReference type="GO" id="GO:0005085">
    <property type="term" value="F:guanyl-nucleotide exchange factor activity"/>
    <property type="evidence" value="ECO:0007669"/>
    <property type="project" value="UniProtKB-KW"/>
</dbReference>
<dbReference type="PROSITE" id="PS50009">
    <property type="entry name" value="RASGEF_CAT"/>
    <property type="match status" value="1"/>
</dbReference>
<dbReference type="InterPro" id="IPR001895">
    <property type="entry name" value="RASGEF_cat_dom"/>
</dbReference>
<dbReference type="InterPro" id="IPR008937">
    <property type="entry name" value="Ras-like_GEF"/>
</dbReference>
<dbReference type="GO" id="GO:0007265">
    <property type="term" value="P:Ras protein signal transduction"/>
    <property type="evidence" value="ECO:0007669"/>
    <property type="project" value="TreeGrafter"/>
</dbReference>
<sequence>MLGMDFDDDHVAFFDHEPPDPRPLPRRRVYLWPIDSSTGRIKPRRVSLETGKKRSISHHPFHSTRFPVSERLTSEGEFCSDSGTFHLLSHRSAMTLPAVQQSANNDQVDSGNSEFFDNNTLESVRNLADQFRRWPRTPRLPGRTRFRRPVSPTCIHRSDDTLDVCEKPIDILQVRPIVLAQQITLIELDRFKVIKDEEFLSFKWNGREKAKYAPSICESTRWFNRIIFWIHQEILSLIPLSKRVEMLAYFIRTAKKLVELNNLCSAKAFVSALQVECIHRLKETWTALPTRDRNTFKKLNEIFRPDNNFENLRNMHDSAHLPCIPYLGLYLNDLTYIDVACPPTVSHGHSVFTNQVRVDRINNILRIIADFQTSTYPFERNEVIASYLESQSYLEELQRFIEDANYKASLRLEPPQPPLAVPSVCAVDSSTHSVPLSISATSMSPRVSSALATMAMASSSSSCEPSDTDGLSHRRHYRTNSVVNAAFVSTAVEKPTPIRIGKPFMKSHKRMSSWTAGIHNFTKGSSPTSRQNFITTFSRMVYNETKPAMKLKPCKNFDLDLPDLPPMTPSRSIAPAPSKPVDISVTSTFGGLNTEAQPNSREETLTNDDASRMPGIGESCNSSTSLKKLVNSPVALDFFGTVKPETDPGALAPQSSTTASSYRKSPNANSIIPSQLPSDDVDHFHIASVTTGLNEMKIYAPNFYSQSAMFTPSKLDVAAEDMPSHNLMASVADQKTGLMAASEIPWSSSYSNPSSSSPLQFTIGGLDPLVPELVGTQSSPDTLSSTLCHPDFLSPLAHAALKLVYRRPYHQGMSPKILAEGPVLCMINKAEMDLPPSRPKQQEYQMEPVTPRSQVTFEIEDDAFSSLSSLPPSTISSTRSSFSSATISSAIENCLIPPSREEETDTERNGPLNSFATTLQRKFSYVSTQGRVAARLIISAVSAVARRRSVILNSSAVTDADVPPTPTRKPRWAVLVVWSPSETEHSPLAVLDSPHHVPILSLVLFRPQRGLSSNLRMLATPDTALTNLPSLTQRMALFLGSPHSVVSANASSAFLNPEHFKNAATLFSTSRHRLCASVSICQPPKKDCPLSAPASPLPLSSAPHSLQLLDNQNRQTVHLCYFDLQDQLAILVSSPPRPSSTAGRSSPRFSAPFLPLHRPRRQRRRGVIPQHQSHRELEHQYQFSPNLSDFLLINHYRALLATFPFTFRS</sequence>
<evidence type="ECO:0000256" key="2">
    <source>
        <dbReference type="PROSITE-ProRule" id="PRU00168"/>
    </source>
</evidence>
<dbReference type="EMBL" id="GEEE01012547">
    <property type="protein sequence ID" value="JAP50678.1"/>
    <property type="molecule type" value="Transcribed_RNA"/>
</dbReference>
<dbReference type="Gene3D" id="1.10.840.10">
    <property type="entry name" value="Ras guanine-nucleotide exchange factors catalytic domain"/>
    <property type="match status" value="1"/>
</dbReference>
<proteinExistence type="predicted"/>
<gene>
    <name evidence="5" type="primary">RGPS2</name>
    <name evidence="5" type="ORF">TR160857</name>
</gene>
<dbReference type="InterPro" id="IPR023578">
    <property type="entry name" value="Ras_GEF_dom_sf"/>
</dbReference>
<accession>A0A0X3PG72</accession>
<evidence type="ECO:0000313" key="5">
    <source>
        <dbReference type="EMBL" id="JAP50678.1"/>
    </source>
</evidence>
<dbReference type="AlphaFoldDB" id="A0A0X3PG72"/>
<organism evidence="5">
    <name type="scientific">Schistocephalus solidus</name>
    <name type="common">Tapeworm</name>
    <dbReference type="NCBI Taxonomy" id="70667"/>
    <lineage>
        <taxon>Eukaryota</taxon>
        <taxon>Metazoa</taxon>
        <taxon>Spiralia</taxon>
        <taxon>Lophotrochozoa</taxon>
        <taxon>Platyhelminthes</taxon>
        <taxon>Cestoda</taxon>
        <taxon>Eucestoda</taxon>
        <taxon>Diphyllobothriidea</taxon>
        <taxon>Diphyllobothriidae</taxon>
        <taxon>Schistocephalus</taxon>
    </lineage>
</organism>
<dbReference type="Pfam" id="PF00617">
    <property type="entry name" value="RasGEF"/>
    <property type="match status" value="1"/>
</dbReference>
<evidence type="ECO:0000259" key="4">
    <source>
        <dbReference type="PROSITE" id="PS50009"/>
    </source>
</evidence>
<feature type="domain" description="Ras-GEF" evidence="4">
    <location>
        <begin position="175"/>
        <end position="415"/>
    </location>
</feature>
<name>A0A0X3PG72_SCHSO</name>
<feature type="compositionally biased region" description="Polar residues" evidence="3">
    <location>
        <begin position="590"/>
        <end position="599"/>
    </location>
</feature>
<feature type="compositionally biased region" description="Basic residues" evidence="3">
    <location>
        <begin position="1157"/>
        <end position="1166"/>
    </location>
</feature>